<dbReference type="PANTHER" id="PTHR30349">
    <property type="entry name" value="PHAGE INTEGRASE-RELATED"/>
    <property type="match status" value="1"/>
</dbReference>
<dbReference type="OrthoDB" id="530235at2"/>
<accession>B8HV38</accession>
<gene>
    <name evidence="5" type="ordered locus">Cyan7425_0697</name>
</gene>
<dbReference type="InterPro" id="IPR011010">
    <property type="entry name" value="DNA_brk_join_enz"/>
</dbReference>
<dbReference type="GO" id="GO:0003677">
    <property type="term" value="F:DNA binding"/>
    <property type="evidence" value="ECO:0007669"/>
    <property type="project" value="UniProtKB-KW"/>
</dbReference>
<dbReference type="InterPro" id="IPR002104">
    <property type="entry name" value="Integrase_catalytic"/>
</dbReference>
<evidence type="ECO:0000256" key="1">
    <source>
        <dbReference type="ARBA" id="ARBA00008857"/>
    </source>
</evidence>
<organism evidence="5">
    <name type="scientific">Cyanothece sp. (strain PCC 7425 / ATCC 29141)</name>
    <dbReference type="NCBI Taxonomy" id="395961"/>
    <lineage>
        <taxon>Bacteria</taxon>
        <taxon>Bacillati</taxon>
        <taxon>Cyanobacteriota</taxon>
        <taxon>Cyanophyceae</taxon>
        <taxon>Gomontiellales</taxon>
        <taxon>Cyanothecaceae</taxon>
        <taxon>Cyanothece</taxon>
    </lineage>
</organism>
<dbReference type="STRING" id="395961.Cyan7425_0697"/>
<dbReference type="Pfam" id="PF00589">
    <property type="entry name" value="Phage_integrase"/>
    <property type="match status" value="1"/>
</dbReference>
<evidence type="ECO:0000256" key="3">
    <source>
        <dbReference type="ARBA" id="ARBA00023172"/>
    </source>
</evidence>
<proteinExistence type="inferred from homology"/>
<protein>
    <submittedName>
        <fullName evidence="5">Integrase family protein</fullName>
    </submittedName>
</protein>
<name>B8HV38_CYAP4</name>
<evidence type="ECO:0000313" key="5">
    <source>
        <dbReference type="EMBL" id="ACL43085.1"/>
    </source>
</evidence>
<reference evidence="5" key="1">
    <citation type="submission" date="2009-01" db="EMBL/GenBank/DDBJ databases">
        <title>Complete sequence of chromosome Cyanothece sp. PCC 7425.</title>
        <authorList>
            <consortium name="US DOE Joint Genome Institute"/>
            <person name="Lucas S."/>
            <person name="Copeland A."/>
            <person name="Lapidus A."/>
            <person name="Glavina del Rio T."/>
            <person name="Dalin E."/>
            <person name="Tice H."/>
            <person name="Bruce D."/>
            <person name="Goodwin L."/>
            <person name="Pitluck S."/>
            <person name="Sims D."/>
            <person name="Meineke L."/>
            <person name="Brettin T."/>
            <person name="Detter J.C."/>
            <person name="Han C."/>
            <person name="Larimer F."/>
            <person name="Land M."/>
            <person name="Hauser L."/>
            <person name="Kyrpides N."/>
            <person name="Ovchinnikova G."/>
            <person name="Liberton M."/>
            <person name="Stoeckel J."/>
            <person name="Banerjee A."/>
            <person name="Singh A."/>
            <person name="Page L."/>
            <person name="Sato H."/>
            <person name="Zhao L."/>
            <person name="Sherman L."/>
            <person name="Pakrasi H."/>
            <person name="Richardson P."/>
        </authorList>
    </citation>
    <scope>NUCLEOTIDE SEQUENCE</scope>
    <source>
        <strain evidence="5">PCC 7425</strain>
    </source>
</reference>
<dbReference type="AlphaFoldDB" id="B8HV38"/>
<dbReference type="PROSITE" id="PS51898">
    <property type="entry name" value="TYR_RECOMBINASE"/>
    <property type="match status" value="1"/>
</dbReference>
<dbReference type="SUPFAM" id="SSF56349">
    <property type="entry name" value="DNA breaking-rejoining enzymes"/>
    <property type="match status" value="1"/>
</dbReference>
<evidence type="ECO:0000259" key="4">
    <source>
        <dbReference type="PROSITE" id="PS51898"/>
    </source>
</evidence>
<dbReference type="PANTHER" id="PTHR30349:SF41">
    <property type="entry name" value="INTEGRASE_RECOMBINASE PROTEIN MJ0367-RELATED"/>
    <property type="match status" value="1"/>
</dbReference>
<dbReference type="GO" id="GO:0015074">
    <property type="term" value="P:DNA integration"/>
    <property type="evidence" value="ECO:0007669"/>
    <property type="project" value="InterPro"/>
</dbReference>
<feature type="domain" description="Tyr recombinase" evidence="4">
    <location>
        <begin position="195"/>
        <end position="387"/>
    </location>
</feature>
<dbReference type="HOGENOM" id="CLU_027562_8_0_3"/>
<evidence type="ECO:0000256" key="2">
    <source>
        <dbReference type="ARBA" id="ARBA00023125"/>
    </source>
</evidence>
<keyword evidence="3" id="KW-0233">DNA recombination</keyword>
<dbReference type="eggNOG" id="COG0582">
    <property type="taxonomic scope" value="Bacteria"/>
</dbReference>
<comment type="similarity">
    <text evidence="1">Belongs to the 'phage' integrase family.</text>
</comment>
<dbReference type="KEGG" id="cyn:Cyan7425_0697"/>
<dbReference type="InterPro" id="IPR050090">
    <property type="entry name" value="Tyrosine_recombinase_XerCD"/>
</dbReference>
<dbReference type="InterPro" id="IPR013762">
    <property type="entry name" value="Integrase-like_cat_sf"/>
</dbReference>
<sequence>MTASTAKKQHGTVGIEEFQGRYRIRLPRSLFGGKQKYICTIYTISPENRKLAEAIVQRIQADISFERFDFSLDSYKHSSQSRPKLEIFKTEKEIALFDLWQKFVQHKQEKGLKVKTLEEYGNFTKLLLKLGKNLSYDGLTVKNHLMEITTVDQTRRVISYLSACCNWGMKHRLIKENPFEPVVSDLPTRKELTEDNCYAFSQEEQEKILSAFSANRFYRIYTNLVKFWLYTGCRPSEALAVRWCDLTADCSQIYFRGSAQYSNGKVVFSEGSKNNNKRTIPTSKKLQAVLLEMKENRKNSDDESLIFPSPRNGGFINYHNFLDIWKAVVIPMFPETTPYNCRDSFITEQILKGVSTAIIAKWCDTSVSMIEQRYADSLKLLSIRPAD</sequence>
<keyword evidence="2" id="KW-0238">DNA-binding</keyword>
<dbReference type="Gene3D" id="1.10.443.10">
    <property type="entry name" value="Intergrase catalytic core"/>
    <property type="match status" value="1"/>
</dbReference>
<dbReference type="EMBL" id="CP001344">
    <property type="protein sequence ID" value="ACL43085.1"/>
    <property type="molecule type" value="Genomic_DNA"/>
</dbReference>
<dbReference type="GO" id="GO:0006310">
    <property type="term" value="P:DNA recombination"/>
    <property type="evidence" value="ECO:0007669"/>
    <property type="project" value="UniProtKB-KW"/>
</dbReference>